<dbReference type="RefSeq" id="WP_246328952.1">
    <property type="nucleotide sequence ID" value="NZ_BAAAER010000003.1"/>
</dbReference>
<name>A0A7W6JFN7_9CAUL</name>
<feature type="compositionally biased region" description="Basic and acidic residues" evidence="1">
    <location>
        <begin position="7"/>
        <end position="34"/>
    </location>
</feature>
<proteinExistence type="predicted"/>
<accession>A0A7W6JFN7</accession>
<dbReference type="Proteomes" id="UP000529946">
    <property type="component" value="Unassembled WGS sequence"/>
</dbReference>
<dbReference type="AlphaFoldDB" id="A0A7W6JFN7"/>
<sequence length="121" mass="12871">MAQQHLMSDEVRPVGPVERRDRRAAERREAERRAGSASRDLVPVDFAAEPADGPARPAPTPTADAGATAFAAHLMGQTGQRRGLKGGPPVLDAARSAYLGTRYSGAAERRPKPGQTEDTDI</sequence>
<comment type="caution">
    <text evidence="2">The sequence shown here is derived from an EMBL/GenBank/DDBJ whole genome shotgun (WGS) entry which is preliminary data.</text>
</comment>
<feature type="compositionally biased region" description="Low complexity" evidence="1">
    <location>
        <begin position="50"/>
        <end position="64"/>
    </location>
</feature>
<reference evidence="2 3" key="1">
    <citation type="submission" date="2020-08" db="EMBL/GenBank/DDBJ databases">
        <title>Genomic Encyclopedia of Type Strains, Phase IV (KMG-IV): sequencing the most valuable type-strain genomes for metagenomic binning, comparative biology and taxonomic classification.</title>
        <authorList>
            <person name="Goeker M."/>
        </authorList>
    </citation>
    <scope>NUCLEOTIDE SEQUENCE [LARGE SCALE GENOMIC DNA]</scope>
    <source>
        <strain evidence="2 3">DSM 23960</strain>
    </source>
</reference>
<gene>
    <name evidence="2" type="ORF">GGR12_003119</name>
</gene>
<keyword evidence="3" id="KW-1185">Reference proteome</keyword>
<evidence type="ECO:0000313" key="2">
    <source>
        <dbReference type="EMBL" id="MBB4084231.1"/>
    </source>
</evidence>
<feature type="region of interest" description="Disordered" evidence="1">
    <location>
        <begin position="1"/>
        <end position="64"/>
    </location>
</feature>
<evidence type="ECO:0000313" key="3">
    <source>
        <dbReference type="Proteomes" id="UP000529946"/>
    </source>
</evidence>
<organism evidence="2 3">
    <name type="scientific">Brevundimonas lenta</name>
    <dbReference type="NCBI Taxonomy" id="424796"/>
    <lineage>
        <taxon>Bacteria</taxon>
        <taxon>Pseudomonadati</taxon>
        <taxon>Pseudomonadota</taxon>
        <taxon>Alphaproteobacteria</taxon>
        <taxon>Caulobacterales</taxon>
        <taxon>Caulobacteraceae</taxon>
        <taxon>Brevundimonas</taxon>
    </lineage>
</organism>
<protein>
    <submittedName>
        <fullName evidence="2">Uncharacterized protein</fullName>
    </submittedName>
</protein>
<evidence type="ECO:0000256" key="1">
    <source>
        <dbReference type="SAM" id="MobiDB-lite"/>
    </source>
</evidence>
<feature type="region of interest" description="Disordered" evidence="1">
    <location>
        <begin position="102"/>
        <end position="121"/>
    </location>
</feature>
<dbReference type="EMBL" id="JACIDM010000003">
    <property type="protein sequence ID" value="MBB4084231.1"/>
    <property type="molecule type" value="Genomic_DNA"/>
</dbReference>